<reference evidence="3" key="1">
    <citation type="journal article" date="2019" name="Int. J. Syst. Evol. Microbiol.">
        <title>The Global Catalogue of Microorganisms (GCM) 10K type strain sequencing project: providing services to taxonomists for standard genome sequencing and annotation.</title>
        <authorList>
            <consortium name="The Broad Institute Genomics Platform"/>
            <consortium name="The Broad Institute Genome Sequencing Center for Infectious Disease"/>
            <person name="Wu L."/>
            <person name="Ma J."/>
        </authorList>
    </citation>
    <scope>NUCLEOTIDE SEQUENCE [LARGE SCALE GENOMIC DNA]</scope>
    <source>
        <strain evidence="3">KCTC 3913</strain>
    </source>
</reference>
<comment type="caution">
    <text evidence="2">The sequence shown here is derived from an EMBL/GenBank/DDBJ whole genome shotgun (WGS) entry which is preliminary data.</text>
</comment>
<dbReference type="EMBL" id="JBHUMF010000031">
    <property type="protein sequence ID" value="MFD2682358.1"/>
    <property type="molecule type" value="Genomic_DNA"/>
</dbReference>
<evidence type="ECO:0000313" key="2">
    <source>
        <dbReference type="EMBL" id="MFD2682358.1"/>
    </source>
</evidence>
<dbReference type="Proteomes" id="UP001597506">
    <property type="component" value="Unassembled WGS sequence"/>
</dbReference>
<dbReference type="RefSeq" id="WP_071412434.1">
    <property type="nucleotide sequence ID" value="NZ_JBHUMF010000031.1"/>
</dbReference>
<keyword evidence="1" id="KW-0472">Membrane</keyword>
<feature type="transmembrane region" description="Helical" evidence="1">
    <location>
        <begin position="12"/>
        <end position="31"/>
    </location>
</feature>
<gene>
    <name evidence="2" type="ORF">ACFSUL_16580</name>
</gene>
<keyword evidence="3" id="KW-1185">Reference proteome</keyword>
<organism evidence="2 3">
    <name type="scientific">Bacillus seohaeanensis</name>
    <dbReference type="NCBI Taxonomy" id="284580"/>
    <lineage>
        <taxon>Bacteria</taxon>
        <taxon>Bacillati</taxon>
        <taxon>Bacillota</taxon>
        <taxon>Bacilli</taxon>
        <taxon>Bacillales</taxon>
        <taxon>Bacillaceae</taxon>
        <taxon>Bacillus</taxon>
    </lineage>
</organism>
<evidence type="ECO:0000313" key="3">
    <source>
        <dbReference type="Proteomes" id="UP001597506"/>
    </source>
</evidence>
<proteinExistence type="predicted"/>
<sequence length="81" mass="8891">MESKSKILNAVKYMGGTTLTIGMLLFLLGLFESGSSLLTPIGIGTVMGAIFIFLMGVFFVVTEEMLEKRRNAMKEAIIKIK</sequence>
<keyword evidence="1" id="KW-1133">Transmembrane helix</keyword>
<keyword evidence="1" id="KW-0812">Transmembrane</keyword>
<accession>A0ABW5RUN7</accession>
<feature type="transmembrane region" description="Helical" evidence="1">
    <location>
        <begin position="37"/>
        <end position="61"/>
    </location>
</feature>
<evidence type="ECO:0000256" key="1">
    <source>
        <dbReference type="SAM" id="Phobius"/>
    </source>
</evidence>
<name>A0ABW5RUN7_9BACI</name>
<protein>
    <submittedName>
        <fullName evidence="2">Uncharacterized protein</fullName>
    </submittedName>
</protein>